<proteinExistence type="predicted"/>
<protein>
    <recommendedName>
        <fullName evidence="2">ATP-grasp domain-containing protein</fullName>
    </recommendedName>
</protein>
<name>A0A2M8KXW7_9BACT</name>
<reference evidence="4" key="1">
    <citation type="submission" date="2017-09" db="EMBL/GenBank/DDBJ databases">
        <title>Depth-based differentiation of microbial function through sediment-hosted aquifers and enrichment of novel symbionts in the deep terrestrial subsurface.</title>
        <authorList>
            <person name="Probst A.J."/>
            <person name="Ladd B."/>
            <person name="Jarett J.K."/>
            <person name="Geller-Mcgrath D.E."/>
            <person name="Sieber C.M.K."/>
            <person name="Emerson J.B."/>
            <person name="Anantharaman K."/>
            <person name="Thomas B.C."/>
            <person name="Malmstrom R."/>
            <person name="Stieglmeier M."/>
            <person name="Klingl A."/>
            <person name="Woyke T."/>
            <person name="Ryan C.M."/>
            <person name="Banfield J.F."/>
        </authorList>
    </citation>
    <scope>NUCLEOTIDE SEQUENCE [LARGE SCALE GENOMIC DNA]</scope>
</reference>
<evidence type="ECO:0000313" key="3">
    <source>
        <dbReference type="EMBL" id="PJE64733.1"/>
    </source>
</evidence>
<dbReference type="SUPFAM" id="SSF56059">
    <property type="entry name" value="Glutathione synthetase ATP-binding domain-like"/>
    <property type="match status" value="1"/>
</dbReference>
<dbReference type="GO" id="GO:0005524">
    <property type="term" value="F:ATP binding"/>
    <property type="evidence" value="ECO:0007669"/>
    <property type="project" value="UniProtKB-UniRule"/>
</dbReference>
<dbReference type="Pfam" id="PF02655">
    <property type="entry name" value="ATP-grasp_3"/>
    <property type="match status" value="1"/>
</dbReference>
<organism evidence="3 4">
    <name type="scientific">Candidatus Ryanbacteria bacterium CG10_big_fil_rev_8_21_14_0_10_43_42</name>
    <dbReference type="NCBI Taxonomy" id="1974864"/>
    <lineage>
        <taxon>Bacteria</taxon>
        <taxon>Candidatus Ryaniibacteriota</taxon>
    </lineage>
</organism>
<dbReference type="Proteomes" id="UP000229098">
    <property type="component" value="Unassembled WGS sequence"/>
</dbReference>
<keyword evidence="1" id="KW-0547">Nucleotide-binding</keyword>
<comment type="caution">
    <text evidence="3">The sequence shown here is derived from an EMBL/GenBank/DDBJ whole genome shotgun (WGS) entry which is preliminary data.</text>
</comment>
<gene>
    <name evidence="3" type="ORF">COU90_00485</name>
</gene>
<dbReference type="EMBL" id="PFEF01000003">
    <property type="protein sequence ID" value="PJE64733.1"/>
    <property type="molecule type" value="Genomic_DNA"/>
</dbReference>
<dbReference type="InterPro" id="IPR011761">
    <property type="entry name" value="ATP-grasp"/>
</dbReference>
<evidence type="ECO:0000256" key="1">
    <source>
        <dbReference type="PROSITE-ProRule" id="PRU00409"/>
    </source>
</evidence>
<dbReference type="Gene3D" id="3.30.470.20">
    <property type="entry name" value="ATP-grasp fold, B domain"/>
    <property type="match status" value="1"/>
</dbReference>
<dbReference type="GO" id="GO:0046872">
    <property type="term" value="F:metal ion binding"/>
    <property type="evidence" value="ECO:0007669"/>
    <property type="project" value="InterPro"/>
</dbReference>
<keyword evidence="1" id="KW-0067">ATP-binding</keyword>
<dbReference type="PROSITE" id="PS50975">
    <property type="entry name" value="ATP_GRASP"/>
    <property type="match status" value="1"/>
</dbReference>
<sequence length="501" mass="57236">MDKTRFLAWQKYIHNLGDVLKNMQEKTIIAVGIEPYNRIIPALFLDNYAIYCVKDSVDLDMLRKHAKIFCLEEHHPRIAAKVHALGYLVNNYIFQGFLKSWKKPYRLMINLATRRTAETLDKLGIDWIGNTPKNYEGTQLKGEFRDLIKQLKLPTMPEWRMSREEFLKLSYDDLHGKWQTSVVVQRADLEVSGNLGTFFLHTKDDWHMCRDILSGDNRFNEILISPFIEGFAPSMLGCVTARGVLTSTLQLQLIDVPESLHGSAATGTFLGNDWIFHSWPDETVKTAQHIVEEIGLYLSRKGYKGVFGIDFIYNKETHDLYPIECNPRFTGAFPMHSQMLMMQGVPPMEFFHIAAHLGIDVQFDFEKVNAAIKQRLPLSHIALVPHGIQKMTLPLQTGIYRYNHETSELTYIRAGIFMEDIKNDGEFLIVDSVPRFGSSIAQGVPRIFKLVFRKGIATSSMGVVPEVGIILAKLSSALRKNQPQKSDLAEMAEIDIEKELR</sequence>
<evidence type="ECO:0000259" key="2">
    <source>
        <dbReference type="PROSITE" id="PS50975"/>
    </source>
</evidence>
<dbReference type="InterPro" id="IPR003806">
    <property type="entry name" value="ATP-grasp_PylC-type"/>
</dbReference>
<feature type="domain" description="ATP-grasp" evidence="2">
    <location>
        <begin position="145"/>
        <end position="356"/>
    </location>
</feature>
<evidence type="ECO:0000313" key="4">
    <source>
        <dbReference type="Proteomes" id="UP000229098"/>
    </source>
</evidence>
<accession>A0A2M8KXW7</accession>
<dbReference type="AlphaFoldDB" id="A0A2M8KXW7"/>